<proteinExistence type="predicted"/>
<organism evidence="1">
    <name type="scientific">Timema shepardi</name>
    <name type="common">Walking stick</name>
    <dbReference type="NCBI Taxonomy" id="629360"/>
    <lineage>
        <taxon>Eukaryota</taxon>
        <taxon>Metazoa</taxon>
        <taxon>Ecdysozoa</taxon>
        <taxon>Arthropoda</taxon>
        <taxon>Hexapoda</taxon>
        <taxon>Insecta</taxon>
        <taxon>Pterygota</taxon>
        <taxon>Neoptera</taxon>
        <taxon>Polyneoptera</taxon>
        <taxon>Phasmatodea</taxon>
        <taxon>Timematodea</taxon>
        <taxon>Timematoidea</taxon>
        <taxon>Timematidae</taxon>
        <taxon>Timema</taxon>
    </lineage>
</organism>
<gene>
    <name evidence="1" type="ORF">TSIB3V08_LOCUS6271</name>
</gene>
<dbReference type="AlphaFoldDB" id="A0A7R9AXV4"/>
<protein>
    <submittedName>
        <fullName evidence="1">Uncharacterized protein</fullName>
    </submittedName>
</protein>
<evidence type="ECO:0000313" key="1">
    <source>
        <dbReference type="EMBL" id="CAD7262153.1"/>
    </source>
</evidence>
<name>A0A7R9AXV4_TIMSH</name>
<reference evidence="1" key="1">
    <citation type="submission" date="2020-11" db="EMBL/GenBank/DDBJ databases">
        <authorList>
            <person name="Tran Van P."/>
        </authorList>
    </citation>
    <scope>NUCLEOTIDE SEQUENCE</scope>
</reference>
<accession>A0A7R9AXV4</accession>
<sequence length="119" mass="13124">MICKNMCLAAVTSDSQNLGIYLNVDCQNVDCQKSASCHLQIPITLQKEPGLDPEGREVLKCGFKIGGGIDQDYRKSPQGYTDNCNGYDFTMVTHKKAVDYIKKHPILNLLVARKGVTST</sequence>
<dbReference type="EMBL" id="OC002643">
    <property type="protein sequence ID" value="CAD7262153.1"/>
    <property type="molecule type" value="Genomic_DNA"/>
</dbReference>